<name>A0AAD5V0W2_9APHY</name>
<dbReference type="EMBL" id="JANAWD010000236">
    <property type="protein sequence ID" value="KAJ3483228.1"/>
    <property type="molecule type" value="Genomic_DNA"/>
</dbReference>
<dbReference type="Proteomes" id="UP001212997">
    <property type="component" value="Unassembled WGS sequence"/>
</dbReference>
<dbReference type="AlphaFoldDB" id="A0AAD5V0W2"/>
<sequence length="298" mass="33230">MIPFSDSKSDTILGFINLLYSPTQIGVHIRCLDLHIPYDIFCQPFNTRLGRPTRDIEVITAILSMLPNLTTFTLSGVRPAQPNAPKSNVSITNSTRRLSVLLDNIGAGHDIQLDSLTEFDFSFSNSGQLPIASHTIRLAPNLRCLTLRLIPNEVFYEPPESGDWNSLALASATSLSILILDFTLEFPFIARSCSLWNSIINLLQLAPTSLTKITLGDFSCDRWGVPDFESYDWEPLRQALSRFSALESVTLHVGLRGEWYDDGGLRSVFDRLQGVVQVRLLDLHHSGKLQVKEKGVDS</sequence>
<dbReference type="InterPro" id="IPR032675">
    <property type="entry name" value="LRR_dom_sf"/>
</dbReference>
<evidence type="ECO:0000313" key="1">
    <source>
        <dbReference type="EMBL" id="KAJ3483228.1"/>
    </source>
</evidence>
<evidence type="ECO:0000313" key="2">
    <source>
        <dbReference type="Proteomes" id="UP001212997"/>
    </source>
</evidence>
<dbReference type="SUPFAM" id="SSF52047">
    <property type="entry name" value="RNI-like"/>
    <property type="match status" value="1"/>
</dbReference>
<accession>A0AAD5V0W2</accession>
<comment type="caution">
    <text evidence="1">The sequence shown here is derived from an EMBL/GenBank/DDBJ whole genome shotgun (WGS) entry which is preliminary data.</text>
</comment>
<protein>
    <submittedName>
        <fullName evidence="1">Uncharacterized protein</fullName>
    </submittedName>
</protein>
<dbReference type="Gene3D" id="3.80.10.10">
    <property type="entry name" value="Ribonuclease Inhibitor"/>
    <property type="match status" value="1"/>
</dbReference>
<reference evidence="1" key="1">
    <citation type="submission" date="2022-07" db="EMBL/GenBank/DDBJ databases">
        <title>Genome Sequence of Physisporinus lineatus.</title>
        <authorList>
            <person name="Buettner E."/>
        </authorList>
    </citation>
    <scope>NUCLEOTIDE SEQUENCE</scope>
    <source>
        <strain evidence="1">VT162</strain>
    </source>
</reference>
<keyword evidence="2" id="KW-1185">Reference proteome</keyword>
<proteinExistence type="predicted"/>
<gene>
    <name evidence="1" type="ORF">NLI96_g6450</name>
</gene>
<organism evidence="1 2">
    <name type="scientific">Meripilus lineatus</name>
    <dbReference type="NCBI Taxonomy" id="2056292"/>
    <lineage>
        <taxon>Eukaryota</taxon>
        <taxon>Fungi</taxon>
        <taxon>Dikarya</taxon>
        <taxon>Basidiomycota</taxon>
        <taxon>Agaricomycotina</taxon>
        <taxon>Agaricomycetes</taxon>
        <taxon>Polyporales</taxon>
        <taxon>Meripilaceae</taxon>
        <taxon>Meripilus</taxon>
    </lineage>
</organism>